<dbReference type="PIRSF" id="PIRSF000216">
    <property type="entry name" value="NADH_DH_24kDa"/>
    <property type="match status" value="1"/>
</dbReference>
<keyword evidence="7" id="KW-0520">NAD</keyword>
<dbReference type="GO" id="GO:0098796">
    <property type="term" value="C:membrane protein complex"/>
    <property type="evidence" value="ECO:0007669"/>
    <property type="project" value="UniProtKB-ARBA"/>
</dbReference>
<organism evidence="12 13">
    <name type="scientific">Tistlia consotensis USBA 355</name>
    <dbReference type="NCBI Taxonomy" id="560819"/>
    <lineage>
        <taxon>Bacteria</taxon>
        <taxon>Pseudomonadati</taxon>
        <taxon>Pseudomonadota</taxon>
        <taxon>Alphaproteobacteria</taxon>
        <taxon>Rhodospirillales</taxon>
        <taxon>Rhodovibrionaceae</taxon>
        <taxon>Tistlia</taxon>
    </lineage>
</organism>
<dbReference type="GO" id="GO:1902494">
    <property type="term" value="C:catalytic complex"/>
    <property type="evidence" value="ECO:0007669"/>
    <property type="project" value="UniProtKB-ARBA"/>
</dbReference>
<feature type="binding site" evidence="10">
    <location>
        <position position="102"/>
    </location>
    <ligand>
        <name>[2Fe-2S] cluster</name>
        <dbReference type="ChEBI" id="CHEBI:190135"/>
    </ligand>
</feature>
<evidence type="ECO:0000256" key="10">
    <source>
        <dbReference type="PIRSR" id="PIRSR000216-1"/>
    </source>
</evidence>
<dbReference type="NCBIfam" id="TIGR01958">
    <property type="entry name" value="nuoE_fam"/>
    <property type="match status" value="1"/>
</dbReference>
<keyword evidence="13" id="KW-1185">Reference proteome</keyword>
<name>A0A1Y6BWU7_9PROT</name>
<dbReference type="Gene3D" id="3.40.30.10">
    <property type="entry name" value="Glutaredoxin"/>
    <property type="match status" value="1"/>
</dbReference>
<dbReference type="Proteomes" id="UP000192917">
    <property type="component" value="Unassembled WGS sequence"/>
</dbReference>
<dbReference type="PANTHER" id="PTHR10371">
    <property type="entry name" value="NADH DEHYDROGENASE UBIQUINONE FLAVOPROTEIN 2, MITOCHONDRIAL"/>
    <property type="match status" value="1"/>
</dbReference>
<evidence type="ECO:0000313" key="13">
    <source>
        <dbReference type="Proteomes" id="UP000192917"/>
    </source>
</evidence>
<keyword evidence="5 10" id="KW-0408">Iron</keyword>
<proteinExistence type="inferred from homology"/>
<dbReference type="InterPro" id="IPR002023">
    <property type="entry name" value="NuoE-like"/>
</dbReference>
<dbReference type="FunFam" id="3.40.30.10:FF:000022">
    <property type="entry name" value="NADH dehydrogenase flavoprotein 2, mitochondrial"/>
    <property type="match status" value="1"/>
</dbReference>
<dbReference type="PROSITE" id="PS01099">
    <property type="entry name" value="COMPLEX1_24K"/>
    <property type="match status" value="1"/>
</dbReference>
<dbReference type="Gene3D" id="1.10.10.1590">
    <property type="entry name" value="NADH-quinone oxidoreductase subunit E"/>
    <property type="match status" value="1"/>
</dbReference>
<dbReference type="PANTHER" id="PTHR10371:SF3">
    <property type="entry name" value="NADH DEHYDROGENASE [UBIQUINONE] FLAVOPROTEIN 2, MITOCHONDRIAL"/>
    <property type="match status" value="1"/>
</dbReference>
<comment type="cofactor">
    <cofactor evidence="10">
        <name>[2Fe-2S] cluster</name>
        <dbReference type="ChEBI" id="CHEBI:190135"/>
    </cofactor>
    <text evidence="10">Binds 1 [2Fe-2S] cluster.</text>
</comment>
<feature type="binding site" evidence="10">
    <location>
        <position position="97"/>
    </location>
    <ligand>
        <name>[2Fe-2S] cluster</name>
        <dbReference type="ChEBI" id="CHEBI:190135"/>
    </ligand>
</feature>
<dbReference type="GO" id="GO:0022890">
    <property type="term" value="F:inorganic cation transmembrane transporter activity"/>
    <property type="evidence" value="ECO:0007669"/>
    <property type="project" value="UniProtKB-ARBA"/>
</dbReference>
<evidence type="ECO:0000256" key="4">
    <source>
        <dbReference type="ARBA" id="ARBA00022967"/>
    </source>
</evidence>
<dbReference type="FunFam" id="1.10.10.1590:FF:000001">
    <property type="entry name" value="NADH-quinone oxidoreductase subunit E"/>
    <property type="match status" value="1"/>
</dbReference>
<evidence type="ECO:0000313" key="12">
    <source>
        <dbReference type="EMBL" id="SMF25073.1"/>
    </source>
</evidence>
<dbReference type="GO" id="GO:0031090">
    <property type="term" value="C:organelle membrane"/>
    <property type="evidence" value="ECO:0007669"/>
    <property type="project" value="UniProtKB-ARBA"/>
</dbReference>
<dbReference type="AlphaFoldDB" id="A0A1Y6BWU7"/>
<dbReference type="RefSeq" id="WP_085123009.1">
    <property type="nucleotide sequence ID" value="NZ_FWZX01000008.1"/>
</dbReference>
<reference evidence="12 13" key="1">
    <citation type="submission" date="2017-04" db="EMBL/GenBank/DDBJ databases">
        <authorList>
            <person name="Afonso C.L."/>
            <person name="Miller P.J."/>
            <person name="Scott M.A."/>
            <person name="Spackman E."/>
            <person name="Goraichik I."/>
            <person name="Dimitrov K.M."/>
            <person name="Suarez D.L."/>
            <person name="Swayne D.E."/>
        </authorList>
    </citation>
    <scope>NUCLEOTIDE SEQUENCE [LARGE SCALE GENOMIC DNA]</scope>
    <source>
        <strain evidence="12 13">USBA 355</strain>
    </source>
</reference>
<dbReference type="GO" id="GO:0022804">
    <property type="term" value="F:active transmembrane transporter activity"/>
    <property type="evidence" value="ECO:0007669"/>
    <property type="project" value="UniProtKB-ARBA"/>
</dbReference>
<accession>A0A1Y6BWU7</accession>
<dbReference type="SUPFAM" id="SSF52833">
    <property type="entry name" value="Thioredoxin-like"/>
    <property type="match status" value="1"/>
</dbReference>
<feature type="binding site" evidence="10">
    <location>
        <position position="143"/>
    </location>
    <ligand>
        <name>[2Fe-2S] cluster</name>
        <dbReference type="ChEBI" id="CHEBI:190135"/>
    </ligand>
</feature>
<keyword evidence="2 10" id="KW-0001">2Fe-2S</keyword>
<evidence type="ECO:0000256" key="5">
    <source>
        <dbReference type="ARBA" id="ARBA00023004"/>
    </source>
</evidence>
<comment type="catalytic activity">
    <reaction evidence="9">
        <text>a quinone + NADH + 5 H(+)(in) = a quinol + NAD(+) + 4 H(+)(out)</text>
        <dbReference type="Rhea" id="RHEA:57888"/>
        <dbReference type="ChEBI" id="CHEBI:15378"/>
        <dbReference type="ChEBI" id="CHEBI:24646"/>
        <dbReference type="ChEBI" id="CHEBI:57540"/>
        <dbReference type="ChEBI" id="CHEBI:57945"/>
        <dbReference type="ChEBI" id="CHEBI:132124"/>
    </reaction>
</comment>
<dbReference type="InterPro" id="IPR041921">
    <property type="entry name" value="NuoE_N"/>
</dbReference>
<feature type="region of interest" description="Disordered" evidence="11">
    <location>
        <begin position="175"/>
        <end position="211"/>
    </location>
</feature>
<evidence type="ECO:0000256" key="2">
    <source>
        <dbReference type="ARBA" id="ARBA00022714"/>
    </source>
</evidence>
<dbReference type="GO" id="GO:0031967">
    <property type="term" value="C:organelle envelope"/>
    <property type="evidence" value="ECO:0007669"/>
    <property type="project" value="UniProtKB-ARBA"/>
</dbReference>
<evidence type="ECO:0000256" key="8">
    <source>
        <dbReference type="ARBA" id="ARBA00034078"/>
    </source>
</evidence>
<dbReference type="GO" id="GO:0008324">
    <property type="term" value="F:monoatomic cation transmembrane transporter activity"/>
    <property type="evidence" value="ECO:0007669"/>
    <property type="project" value="UniProtKB-ARBA"/>
</dbReference>
<keyword evidence="3 10" id="KW-0479">Metal-binding</keyword>
<dbReference type="GO" id="GO:0046872">
    <property type="term" value="F:metal ion binding"/>
    <property type="evidence" value="ECO:0007669"/>
    <property type="project" value="UniProtKB-KW"/>
</dbReference>
<comment type="similarity">
    <text evidence="1">Belongs to the complex I 24 kDa subunit family.</text>
</comment>
<feature type="compositionally biased region" description="Polar residues" evidence="11">
    <location>
        <begin position="198"/>
        <end position="211"/>
    </location>
</feature>
<dbReference type="GO" id="GO:0003954">
    <property type="term" value="F:NADH dehydrogenase activity"/>
    <property type="evidence" value="ECO:0007669"/>
    <property type="project" value="TreeGrafter"/>
</dbReference>
<evidence type="ECO:0000256" key="11">
    <source>
        <dbReference type="SAM" id="MobiDB-lite"/>
    </source>
</evidence>
<dbReference type="GO" id="GO:0098662">
    <property type="term" value="P:inorganic cation transmembrane transport"/>
    <property type="evidence" value="ECO:0007669"/>
    <property type="project" value="UniProtKB-ARBA"/>
</dbReference>
<feature type="binding site" evidence="10">
    <location>
        <position position="139"/>
    </location>
    <ligand>
        <name>[2Fe-2S] cluster</name>
        <dbReference type="ChEBI" id="CHEBI:190135"/>
    </ligand>
</feature>
<dbReference type="EMBL" id="FWZX01000008">
    <property type="protein sequence ID" value="SMF25073.1"/>
    <property type="molecule type" value="Genomic_DNA"/>
</dbReference>
<protein>
    <submittedName>
        <fullName evidence="12">NADH dehydrogenase subunit E</fullName>
    </submittedName>
</protein>
<dbReference type="GO" id="GO:0051537">
    <property type="term" value="F:2 iron, 2 sulfur cluster binding"/>
    <property type="evidence" value="ECO:0007669"/>
    <property type="project" value="UniProtKB-KW"/>
</dbReference>
<evidence type="ECO:0000256" key="9">
    <source>
        <dbReference type="ARBA" id="ARBA00047712"/>
    </source>
</evidence>
<evidence type="ECO:0000256" key="1">
    <source>
        <dbReference type="ARBA" id="ARBA00010643"/>
    </source>
</evidence>
<evidence type="ECO:0000256" key="6">
    <source>
        <dbReference type="ARBA" id="ARBA00023014"/>
    </source>
</evidence>
<gene>
    <name evidence="12" type="ORF">SAMN05428998_108123</name>
</gene>
<comment type="cofactor">
    <cofactor evidence="8">
        <name>[2Fe-2S] cluster</name>
        <dbReference type="ChEBI" id="CHEBI:190135"/>
    </cofactor>
</comment>
<keyword evidence="6 10" id="KW-0411">Iron-sulfur</keyword>
<keyword evidence="4" id="KW-1278">Translocase</keyword>
<dbReference type="CDD" id="cd03064">
    <property type="entry name" value="TRX_Fd_NuoE"/>
    <property type="match status" value="1"/>
</dbReference>
<dbReference type="InterPro" id="IPR036249">
    <property type="entry name" value="Thioredoxin-like_sf"/>
</dbReference>
<evidence type="ECO:0000256" key="3">
    <source>
        <dbReference type="ARBA" id="ARBA00022723"/>
    </source>
</evidence>
<dbReference type="STRING" id="560819.SAMN05428998_108123"/>
<dbReference type="InterPro" id="IPR042128">
    <property type="entry name" value="NuoE_dom"/>
</dbReference>
<dbReference type="Pfam" id="PF01257">
    <property type="entry name" value="2Fe-2S_thioredx"/>
    <property type="match status" value="1"/>
</dbReference>
<evidence type="ECO:0000256" key="7">
    <source>
        <dbReference type="ARBA" id="ARBA00023027"/>
    </source>
</evidence>
<sequence>MKVTTYQKPETGSFAFTPENDQKAKAYVARYPEGKQASAVIWLLYLAQSQNGGHLSDEAVEYVAQYLGMAPIRVHEVVSFYTMLNDRPVGRHLIQVCRTTSCWLRGSDEIAAACLEAAGVDQLGGTSADGLFTVTEVECLGACCNAPMFQVNDADYYEDLTPETAKAVIEALRRGEQPKPGSQSGRLGSLNEDGPTTLKDTFTDTASGGAA</sequence>